<feature type="compositionally biased region" description="Polar residues" evidence="5">
    <location>
        <begin position="2035"/>
        <end position="2060"/>
    </location>
</feature>
<feature type="region of interest" description="Disordered" evidence="5">
    <location>
        <begin position="1214"/>
        <end position="1252"/>
    </location>
</feature>
<dbReference type="InterPro" id="IPR057974">
    <property type="entry name" value="NUA/TPR/MLP1-2-like_dom"/>
</dbReference>
<feature type="compositionally biased region" description="Basic and acidic residues" evidence="5">
    <location>
        <begin position="2202"/>
        <end position="2215"/>
    </location>
</feature>
<feature type="compositionally biased region" description="Low complexity" evidence="5">
    <location>
        <begin position="1566"/>
        <end position="1582"/>
    </location>
</feature>
<evidence type="ECO:0000313" key="10">
    <source>
        <dbReference type="Proteomes" id="UP001274830"/>
    </source>
</evidence>
<dbReference type="GO" id="GO:0006406">
    <property type="term" value="P:mRNA export from nucleus"/>
    <property type="evidence" value="ECO:0007669"/>
    <property type="project" value="TreeGrafter"/>
</dbReference>
<keyword evidence="3" id="KW-0539">Nucleus</keyword>
<evidence type="ECO:0000259" key="7">
    <source>
        <dbReference type="Pfam" id="PF25481"/>
    </source>
</evidence>
<feature type="region of interest" description="Disordered" evidence="5">
    <location>
        <begin position="1292"/>
        <end position="1318"/>
    </location>
</feature>
<dbReference type="GeneID" id="89964639"/>
<feature type="domain" description="Nucleoprotein TPR/MPL1" evidence="7">
    <location>
        <begin position="192"/>
        <end position="269"/>
    </location>
</feature>
<feature type="compositionally biased region" description="Low complexity" evidence="5">
    <location>
        <begin position="2006"/>
        <end position="2028"/>
    </location>
</feature>
<evidence type="ECO:0000256" key="2">
    <source>
        <dbReference type="ARBA" id="ARBA00023054"/>
    </source>
</evidence>
<keyword evidence="10" id="KW-1185">Reference proteome</keyword>
<feature type="compositionally biased region" description="Low complexity" evidence="5">
    <location>
        <begin position="2148"/>
        <end position="2167"/>
    </location>
</feature>
<dbReference type="EMBL" id="JAUTXT010000012">
    <property type="protein sequence ID" value="KAK3675930.1"/>
    <property type="molecule type" value="Genomic_DNA"/>
</dbReference>
<dbReference type="PANTHER" id="PTHR18898:SF2">
    <property type="entry name" value="NUCLEOPROTEIN TPR"/>
    <property type="match status" value="1"/>
</dbReference>
<feature type="region of interest" description="Disordered" evidence="5">
    <location>
        <begin position="1169"/>
        <end position="1198"/>
    </location>
</feature>
<name>A0AAE0WQA7_9PEZI</name>
<dbReference type="RefSeq" id="XP_064692414.1">
    <property type="nucleotide sequence ID" value="XM_064840093.1"/>
</dbReference>
<feature type="coiled-coil region" evidence="4">
    <location>
        <begin position="424"/>
        <end position="455"/>
    </location>
</feature>
<dbReference type="GO" id="GO:0005643">
    <property type="term" value="C:nuclear pore"/>
    <property type="evidence" value="ECO:0007669"/>
    <property type="project" value="TreeGrafter"/>
</dbReference>
<feature type="coiled-coil region" evidence="4">
    <location>
        <begin position="480"/>
        <end position="514"/>
    </location>
</feature>
<accession>A0AAE0WQA7</accession>
<dbReference type="Pfam" id="PF07926">
    <property type="entry name" value="TPR_MLP1_2"/>
    <property type="match status" value="1"/>
</dbReference>
<feature type="coiled-coil region" evidence="4">
    <location>
        <begin position="1693"/>
        <end position="1746"/>
    </location>
</feature>
<feature type="compositionally biased region" description="Low complexity" evidence="5">
    <location>
        <begin position="2073"/>
        <end position="2095"/>
    </location>
</feature>
<dbReference type="InterPro" id="IPR057577">
    <property type="entry name" value="Nucleoprot-TPR/MLP1_dom"/>
</dbReference>
<gene>
    <name evidence="9" type="primary">MLP1</name>
    <name evidence="9" type="ORF">LTR78_004122</name>
</gene>
<evidence type="ECO:0000259" key="6">
    <source>
        <dbReference type="Pfam" id="PF07926"/>
    </source>
</evidence>
<feature type="compositionally biased region" description="Low complexity" evidence="5">
    <location>
        <begin position="1947"/>
        <end position="1962"/>
    </location>
</feature>
<feature type="compositionally biased region" description="Basic and acidic residues" evidence="5">
    <location>
        <begin position="1300"/>
        <end position="1313"/>
    </location>
</feature>
<feature type="compositionally biased region" description="Gly residues" evidence="5">
    <location>
        <begin position="2137"/>
        <end position="2147"/>
    </location>
</feature>
<feature type="region of interest" description="Disordered" evidence="5">
    <location>
        <begin position="364"/>
        <end position="409"/>
    </location>
</feature>
<feature type="compositionally biased region" description="Polar residues" evidence="5">
    <location>
        <begin position="964"/>
        <end position="973"/>
    </location>
</feature>
<evidence type="ECO:0000256" key="4">
    <source>
        <dbReference type="SAM" id="Coils"/>
    </source>
</evidence>
<evidence type="ECO:0000259" key="8">
    <source>
        <dbReference type="Pfam" id="PF25785"/>
    </source>
</evidence>
<feature type="coiled-coil region" evidence="4">
    <location>
        <begin position="1812"/>
        <end position="1846"/>
    </location>
</feature>
<feature type="region of interest" description="Disordered" evidence="5">
    <location>
        <begin position="955"/>
        <end position="982"/>
    </location>
</feature>
<dbReference type="InterPro" id="IPR012929">
    <property type="entry name" value="Nucleoprot-TPR/MLP1-2_dom"/>
</dbReference>
<feature type="compositionally biased region" description="Gly residues" evidence="5">
    <location>
        <begin position="2168"/>
        <end position="2185"/>
    </location>
</feature>
<evidence type="ECO:0000313" key="9">
    <source>
        <dbReference type="EMBL" id="KAK3675930.1"/>
    </source>
</evidence>
<keyword evidence="2 4" id="KW-0175">Coiled coil</keyword>
<sequence length="2222" mass="244959">MRTRAKAADATAVDLPYLSTTYDVPETDLQSILDAPTTDLIHQFLASLIAKGHDFDALRADKLKVDVELENTVRTSESKIRAQKGQVTKHAKEVEELREKLSEAEGARESLASELEVLQSSTSGSNAETSSLKQRIETLEAANREALALVEGKSGEKDGLATELSEQHGKLLNLRREVGQLEERNQSLENAASTQKFREQSLQQEIDLLKRNNEWHGNELETRNKEHAKFRKERNVRIASLQHELEDSNATVDTLRRSETTLRQRLEELQAKADEAYARIAGLQEETARKEQDFRTEVDATKRLAELQAQNAATHKARLQDVQGQVDQIKEDAADEIGRLQAEIETERGDKEQAERKIAELELSVERLEQMPRASRPGTPRRSGGFDPQTPSRLGSRAGSPSAMPGSLRKTVNGLSFTQVYSQMTEAQEELAHEQRRTKKLSDTLEDMVRELEQRGPELAEVRQDQERLEQEVLNFSTMLDEAVQTRENAVKEAERWQNEAAAAAREGDVLRQQLRDLSTQIKILMVEMESRDQGLGEMSAQERVELERAARGELADGDLDRMTDTGRFIAERLVVFRNVSDLQEKNQQMLRLVETLGDQLEGEEAQEKERQTAAYASENQELKQKVQRLQDELQATVTQIDSYMKERDMFRRMLQHRGQLPAGDSEVQSMFGQSVPPATPSRKNGAMEPPTPRSKDVADLNKLLREQQTFFDQYRNESATDRRMLKEQVDGLAREKSAFQADVARMQSQLELASGRYEMLQGNMNGIRGENQELQKRSQQLAEQAAKQDLRTQQVAEDLVEAKSLSDSLRNENANARAEKDLWRRIETRLTQDNQSLMDERSRLNKHVADLQNLQNERELADSESRRRLQTRTETLEAELVDVKKKLEREVDDSRKASLRREYEEGQNRTRIDDLVKSLGSIREELVAAKTTRDQLAARVDEMKIELRSAEEKVVALQPRPTPRSTSATQNGDGEAHSEELSAEQHLAIEVSDLRRDLEFAKNELEGAREQAEQYKSISQATEEELASINMTSVQYQEDMDQQLAEKDAKIHQLEQRVEDITAELTTTNNEMSELRTKAEEVTRALDEQKEASESELARLRDDADRHGEEKKLMREDLKAQSEIAQQAQQSYEDELLKHAEAAKQLQQVRRDHNELRTEVAGIRAEAEAAKAGLESGRESWEEQKGRFERELEDVKKRREDVDAQNKLLHQQMESFSSELAALRQGRALPAGPNDGEETAAGSPGRTGGDAKLQEVIRYLRREKEIVDVQYELSMQEAKRLQQQLDYAKGQLESTRQSLAEERRKGGEKEATESSTNRLQQTINELNLYRESATTLRNEARVAREKLEERVQEVERLGAQIEPLQVRVGELEGEMEGKDGELKLLQSDRDHWRERTQNIISKYDRVDPAELESIKSQLEAAKAEKERLEGIVSTMREHADGEAGRIEEITKAKDAGLSRFKEQAKEQNRKQNDSKREVVAERERVVAELNETKAELENLKVQLVEAESKTGGAEEGEVEEEAELQRKFEEAEGRTSEHVARAGELQGQVEGLQRRVAELEGTVEELQGQLESAQQQQATGQVPPESVESGELLEKLRQDLATAQQEAEALRTAAAQAPPATQQDSTMTDTTTTAVDGEEKSTAQQIQEACHTLRAEMQSQHELALKQKDDYVQGRLESMRTQLNTKLREGRDKAKQDVLDEHTAEVQKLREEHEKAVEELKGAHAAELERLKQDGEAAVQRASANATNAPPAAVVNEKAADAAPQAVKVDDDADLSSLEISESQVAKLFQTNSRAKTILLNNISKGVKRDTAKLEETIAEKDAEIGKLQTELAAAEAAKAEAEIKNAEAPPATHVDTSKNDEVITELKSKLEAAQKDKEVAVAIVTRNLELKAKVQVSQLDALRAKWKVVQEAAKNTPEKVVKEVFEVADKTKPAPKVAPAPAPAPAASAGAGGAQSPAIAKPATVVPPSPAQAPTAQNATDVKPLVDEKAAEEAKKQARLDRFGSAAGTPAASSTTSTSGQPSTGPIIAGTFGQPSFASGSFGQPSTPAGLSFGQPSAPTGPALAQPARRPSGPNSSPFAAAAAGSPNPQAASFTPSDVPTQPRKDLGTGPAALRGLHSGIPRGGAGSGLPRAGGAAGARGGAAAGGNSIAIQGAAARGGAQTGLPRGGANAGRGGGRGGQADGSGIARRGGANGAGQKRPHDGDGSAGDGKRNRGGAGG</sequence>
<feature type="compositionally biased region" description="Basic and acidic residues" evidence="5">
    <location>
        <begin position="1177"/>
        <end position="1198"/>
    </location>
</feature>
<feature type="coiled-coil region" evidence="4">
    <location>
        <begin position="164"/>
        <end position="191"/>
    </location>
</feature>
<feature type="coiled-coil region" evidence="4">
    <location>
        <begin position="580"/>
        <end position="647"/>
    </location>
</feature>
<feature type="region of interest" description="Disordered" evidence="5">
    <location>
        <begin position="1934"/>
        <end position="2222"/>
    </location>
</feature>
<dbReference type="PANTHER" id="PTHR18898">
    <property type="entry name" value="NUCLEOPROTEIN TPR-RELATED"/>
    <property type="match status" value="1"/>
</dbReference>
<comment type="subcellular location">
    <subcellularLocation>
        <location evidence="1">Nucleus</location>
    </subcellularLocation>
</comment>
<feature type="region of interest" description="Disordered" evidence="5">
    <location>
        <begin position="1566"/>
        <end position="1644"/>
    </location>
</feature>
<dbReference type="GO" id="GO:0006606">
    <property type="term" value="P:protein import into nucleus"/>
    <property type="evidence" value="ECO:0007669"/>
    <property type="project" value="InterPro"/>
</dbReference>
<evidence type="ECO:0000256" key="5">
    <source>
        <dbReference type="SAM" id="MobiDB-lite"/>
    </source>
</evidence>
<dbReference type="Pfam" id="PF25785">
    <property type="entry name" value="TPR"/>
    <property type="match status" value="1"/>
</dbReference>
<evidence type="ECO:0000256" key="1">
    <source>
        <dbReference type="ARBA" id="ARBA00004123"/>
    </source>
</evidence>
<organism evidence="9 10">
    <name type="scientific">Recurvomyces mirabilis</name>
    <dbReference type="NCBI Taxonomy" id="574656"/>
    <lineage>
        <taxon>Eukaryota</taxon>
        <taxon>Fungi</taxon>
        <taxon>Dikarya</taxon>
        <taxon>Ascomycota</taxon>
        <taxon>Pezizomycotina</taxon>
        <taxon>Dothideomycetes</taxon>
        <taxon>Dothideomycetidae</taxon>
        <taxon>Mycosphaerellales</taxon>
        <taxon>Teratosphaeriaceae</taxon>
        <taxon>Recurvomyces</taxon>
    </lineage>
</organism>
<feature type="domain" description="NUA/TPR/MLP1-2-like" evidence="8">
    <location>
        <begin position="493"/>
        <end position="606"/>
    </location>
</feature>
<dbReference type="GO" id="GO:0017056">
    <property type="term" value="F:structural constituent of nuclear pore"/>
    <property type="evidence" value="ECO:0007669"/>
    <property type="project" value="TreeGrafter"/>
</dbReference>
<feature type="region of interest" description="Disordered" evidence="5">
    <location>
        <begin position="669"/>
        <end position="696"/>
    </location>
</feature>
<proteinExistence type="predicted"/>
<feature type="coiled-coil region" evidence="4">
    <location>
        <begin position="80"/>
        <end position="121"/>
    </location>
</feature>
<dbReference type="Proteomes" id="UP001274830">
    <property type="component" value="Unassembled WGS sequence"/>
</dbReference>
<evidence type="ECO:0000256" key="3">
    <source>
        <dbReference type="ARBA" id="ARBA00023242"/>
    </source>
</evidence>
<protein>
    <submittedName>
        <fullName evidence="9">Protein mlp1</fullName>
    </submittedName>
</protein>
<feature type="region of interest" description="Disordered" evidence="5">
    <location>
        <begin position="1459"/>
        <end position="1479"/>
    </location>
</feature>
<feature type="region of interest" description="Disordered" evidence="5">
    <location>
        <begin position="1070"/>
        <end position="1128"/>
    </location>
</feature>
<feature type="compositionally biased region" description="Basic and acidic residues" evidence="5">
    <location>
        <begin position="1524"/>
        <end position="1542"/>
    </location>
</feature>
<reference evidence="9" key="1">
    <citation type="submission" date="2023-07" db="EMBL/GenBank/DDBJ databases">
        <title>Black Yeasts Isolated from many extreme environments.</title>
        <authorList>
            <person name="Coleine C."/>
            <person name="Stajich J.E."/>
            <person name="Selbmann L."/>
        </authorList>
    </citation>
    <scope>NUCLEOTIDE SEQUENCE</scope>
    <source>
        <strain evidence="9">CCFEE 5485</strain>
    </source>
</reference>
<dbReference type="Pfam" id="PF25481">
    <property type="entry name" value="Nucleoprot-TPR"/>
    <property type="match status" value="1"/>
</dbReference>
<comment type="caution">
    <text evidence="9">The sequence shown here is derived from an EMBL/GenBank/DDBJ whole genome shotgun (WGS) entry which is preliminary data.</text>
</comment>
<feature type="coiled-coil region" evidence="4">
    <location>
        <begin position="927"/>
        <end position="954"/>
    </location>
</feature>
<feature type="compositionally biased region" description="Low complexity" evidence="5">
    <location>
        <begin position="1600"/>
        <end position="1634"/>
    </location>
</feature>
<feature type="coiled-coil region" evidence="4">
    <location>
        <begin position="758"/>
        <end position="898"/>
    </location>
</feature>
<feature type="domain" description="Nucleoprotein TPR/MLP1-2" evidence="6">
    <location>
        <begin position="1089"/>
        <end position="1216"/>
    </location>
</feature>
<feature type="compositionally biased region" description="Basic and acidic residues" evidence="5">
    <location>
        <begin position="1986"/>
        <end position="2004"/>
    </location>
</feature>
<feature type="compositionally biased region" description="Basic and acidic residues" evidence="5">
    <location>
        <begin position="1074"/>
        <end position="1121"/>
    </location>
</feature>
<feature type="region of interest" description="Disordered" evidence="5">
    <location>
        <begin position="1508"/>
        <end position="1547"/>
    </location>
</feature>